<sequence length="299" mass="32467">MADHLKCSETSLSRFLSGQSVPRSVDFIYKKACADAGGGDVLGISFDELEKLREQAWAERCHSCVALRAERDALVEQVADAQAELTGLRKAAARDAAELAALRQDAQSFVAVQAERDALIEQVKDAQAELTGLRKTAARDAAELAALRQQVRSFNEALLELRESVTELRATRAGLQARLAAQASLTLLPVPRRRGDRQQSGIDASAARRVAQQAAELHDDGRQGAALSLLRHTTDVLSPLETATLLQALRRQQQNKLADNVIHIYGRDHHDQDVLQVTLELHKLGAPDDAGALLRAALG</sequence>
<dbReference type="AlphaFoldDB" id="A0A1B1B8Z8"/>
<dbReference type="EMBL" id="CP016279">
    <property type="protein sequence ID" value="ANP55314.1"/>
    <property type="molecule type" value="Genomic_DNA"/>
</dbReference>
<organism evidence="2 4">
    <name type="scientific">Streptomyces griseochromogenes</name>
    <dbReference type="NCBI Taxonomy" id="68214"/>
    <lineage>
        <taxon>Bacteria</taxon>
        <taxon>Bacillati</taxon>
        <taxon>Actinomycetota</taxon>
        <taxon>Actinomycetes</taxon>
        <taxon>Kitasatosporales</taxon>
        <taxon>Streptomycetaceae</taxon>
        <taxon>Streptomyces</taxon>
    </lineage>
</organism>
<keyword evidence="3" id="KW-0540">Nuclease</keyword>
<evidence type="ECO:0000313" key="4">
    <source>
        <dbReference type="Proteomes" id="UP000092659"/>
    </source>
</evidence>
<feature type="coiled-coil region" evidence="1">
    <location>
        <begin position="64"/>
        <end position="178"/>
    </location>
</feature>
<dbReference type="KEGG" id="sgs:AVL59_42075"/>
<reference evidence="3 5" key="2">
    <citation type="submission" date="2021-03" db="EMBL/GenBank/DDBJ databases">
        <title>Genomic Encyclopedia of Type Strains, Phase IV (KMG-IV): sequencing the most valuable type-strain genomes for metagenomic binning, comparative biology and taxonomic classification.</title>
        <authorList>
            <person name="Goeker M."/>
        </authorList>
    </citation>
    <scope>NUCLEOTIDE SEQUENCE [LARGE SCALE GENOMIC DNA]</scope>
    <source>
        <strain evidence="3 5">DSM 40499</strain>
    </source>
</reference>
<evidence type="ECO:0000313" key="5">
    <source>
        <dbReference type="Proteomes" id="UP001519309"/>
    </source>
</evidence>
<name>A0A1B1B8Z8_9ACTN</name>
<keyword evidence="1" id="KW-0175">Coiled coil</keyword>
<dbReference type="RefSeq" id="WP_067314950.1">
    <property type="nucleotide sequence ID" value="NZ_CP016279.1"/>
</dbReference>
<keyword evidence="3" id="KW-0378">Hydrolase</keyword>
<dbReference type="GO" id="GO:0004527">
    <property type="term" value="F:exonuclease activity"/>
    <property type="evidence" value="ECO:0007669"/>
    <property type="project" value="UniProtKB-KW"/>
</dbReference>
<evidence type="ECO:0000256" key="1">
    <source>
        <dbReference type="SAM" id="Coils"/>
    </source>
</evidence>
<dbReference type="EMBL" id="JAGGLP010000021">
    <property type="protein sequence ID" value="MBP2054465.1"/>
    <property type="molecule type" value="Genomic_DNA"/>
</dbReference>
<reference evidence="2 4" key="1">
    <citation type="submission" date="2016-06" db="EMBL/GenBank/DDBJ databases">
        <title>Complete genome sequence of Streptomyces griseochromogenes ATCC 14511, the Blasticidin S producer.</title>
        <authorList>
            <person name="Wu L."/>
        </authorList>
    </citation>
    <scope>NUCLEOTIDE SEQUENCE [LARGE SCALE GENOMIC DNA]</scope>
    <source>
        <strain evidence="2 4">ATCC 14511</strain>
    </source>
</reference>
<keyword evidence="3" id="KW-0269">Exonuclease</keyword>
<dbReference type="Proteomes" id="UP001519309">
    <property type="component" value="Unassembled WGS sequence"/>
</dbReference>
<proteinExistence type="predicted"/>
<evidence type="ECO:0000313" key="3">
    <source>
        <dbReference type="EMBL" id="MBP2054465.1"/>
    </source>
</evidence>
<keyword evidence="5" id="KW-1185">Reference proteome</keyword>
<dbReference type="Gene3D" id="1.10.287.1490">
    <property type="match status" value="1"/>
</dbReference>
<gene>
    <name evidence="2" type="ORF">AVL59_42075</name>
    <name evidence="3" type="ORF">J2Z21_007470</name>
</gene>
<dbReference type="Proteomes" id="UP000092659">
    <property type="component" value="Chromosome"/>
</dbReference>
<dbReference type="OrthoDB" id="4172210at2"/>
<accession>A0A1B1B8Z8</accession>
<evidence type="ECO:0000313" key="2">
    <source>
        <dbReference type="EMBL" id="ANP55314.1"/>
    </source>
</evidence>
<protein>
    <submittedName>
        <fullName evidence="3">DNA repair exonuclease SbcCD ATPase subunit</fullName>
    </submittedName>
</protein>